<organism evidence="1 2">
    <name type="scientific">Candidatus Magnetoglobus multicellularis str. Araruama</name>
    <dbReference type="NCBI Taxonomy" id="890399"/>
    <lineage>
        <taxon>Bacteria</taxon>
        <taxon>Pseudomonadati</taxon>
        <taxon>Thermodesulfobacteriota</taxon>
        <taxon>Desulfobacteria</taxon>
        <taxon>Desulfobacterales</taxon>
        <taxon>Desulfobacteraceae</taxon>
        <taxon>Candidatus Magnetoglobus</taxon>
    </lineage>
</organism>
<proteinExistence type="predicted"/>
<feature type="non-terminal residue" evidence="1">
    <location>
        <position position="187"/>
    </location>
</feature>
<dbReference type="Proteomes" id="UP000189670">
    <property type="component" value="Unassembled WGS sequence"/>
</dbReference>
<comment type="caution">
    <text evidence="1">The sequence shown here is derived from an EMBL/GenBank/DDBJ whole genome shotgun (WGS) entry which is preliminary data.</text>
</comment>
<sequence length="187" mass="20831">MSIEAKIRVDNRIDASVSVLGSFNGGTMYLFMNDYQNTYNNELTSVAVGSVITVVPLYGDTPIKALSPNWQIENGVEIMKVYGRYENANGAQWVGPIKIKRTPIQNVINLKVTINPSEAVADGAQWRYKGSEIWYNSGETKSIDINAFVNPDNPFADPEMIIEYKNITGWTVAPSRTVYLKEGEDVN</sequence>
<accession>A0A1V1NR86</accession>
<evidence type="ECO:0000313" key="2">
    <source>
        <dbReference type="Proteomes" id="UP000189670"/>
    </source>
</evidence>
<name>A0A1V1NR86_9BACT</name>
<protein>
    <submittedName>
        <fullName evidence="1">Uncharacterized protein</fullName>
    </submittedName>
</protein>
<evidence type="ECO:0000313" key="1">
    <source>
        <dbReference type="EMBL" id="ETR65087.1"/>
    </source>
</evidence>
<dbReference type="AlphaFoldDB" id="A0A1V1NR86"/>
<gene>
    <name evidence="1" type="ORF">OMM_14838</name>
</gene>
<dbReference type="EMBL" id="ATBP01003225">
    <property type="protein sequence ID" value="ETR65087.1"/>
    <property type="molecule type" value="Genomic_DNA"/>
</dbReference>
<reference evidence="2" key="1">
    <citation type="submission" date="2012-11" db="EMBL/GenBank/DDBJ databases">
        <authorList>
            <person name="Lucero-Rivera Y.E."/>
            <person name="Tovar-Ramirez D."/>
        </authorList>
    </citation>
    <scope>NUCLEOTIDE SEQUENCE [LARGE SCALE GENOMIC DNA]</scope>
    <source>
        <strain evidence="2">Araruama</strain>
    </source>
</reference>